<dbReference type="GO" id="GO:0030488">
    <property type="term" value="P:tRNA methylation"/>
    <property type="evidence" value="ECO:0007669"/>
    <property type="project" value="TreeGrafter"/>
</dbReference>
<dbReference type="Pfam" id="PF08241">
    <property type="entry name" value="Methyltransf_11"/>
    <property type="match status" value="1"/>
</dbReference>
<feature type="domain" description="Methyltransferase type 11" evidence="4">
    <location>
        <begin position="53"/>
        <end position="131"/>
    </location>
</feature>
<reference evidence="5" key="1">
    <citation type="journal article" date="2020" name="Stud. Mycol.">
        <title>101 Dothideomycetes genomes: a test case for predicting lifestyles and emergence of pathogens.</title>
        <authorList>
            <person name="Haridas S."/>
            <person name="Albert R."/>
            <person name="Binder M."/>
            <person name="Bloem J."/>
            <person name="Labutti K."/>
            <person name="Salamov A."/>
            <person name="Andreopoulos B."/>
            <person name="Baker S."/>
            <person name="Barry K."/>
            <person name="Bills G."/>
            <person name="Bluhm B."/>
            <person name="Cannon C."/>
            <person name="Castanera R."/>
            <person name="Culley D."/>
            <person name="Daum C."/>
            <person name="Ezra D."/>
            <person name="Gonzalez J."/>
            <person name="Henrissat B."/>
            <person name="Kuo A."/>
            <person name="Liang C."/>
            <person name="Lipzen A."/>
            <person name="Lutzoni F."/>
            <person name="Magnuson J."/>
            <person name="Mondo S."/>
            <person name="Nolan M."/>
            <person name="Ohm R."/>
            <person name="Pangilinan J."/>
            <person name="Park H.-J."/>
            <person name="Ramirez L."/>
            <person name="Alfaro M."/>
            <person name="Sun H."/>
            <person name="Tritt A."/>
            <person name="Yoshinaga Y."/>
            <person name="Zwiers L.-H."/>
            <person name="Turgeon B."/>
            <person name="Goodwin S."/>
            <person name="Spatafora J."/>
            <person name="Crous P."/>
            <person name="Grigoriev I."/>
        </authorList>
    </citation>
    <scope>NUCLEOTIDE SEQUENCE</scope>
    <source>
        <strain evidence="5">CBS 109.77</strain>
    </source>
</reference>
<evidence type="ECO:0000313" key="6">
    <source>
        <dbReference type="Proteomes" id="UP000799757"/>
    </source>
</evidence>
<evidence type="ECO:0000256" key="3">
    <source>
        <dbReference type="SAM" id="MobiDB-lite"/>
    </source>
</evidence>
<dbReference type="PANTHER" id="PTHR13069:SF21">
    <property type="entry name" value="ALKYLATED DNA REPAIR PROTEIN ALKB HOMOLOG 8"/>
    <property type="match status" value="1"/>
</dbReference>
<dbReference type="AlphaFoldDB" id="A0A6A6XAV9"/>
<accession>A0A6A6XAV9</accession>
<dbReference type="InterPro" id="IPR029063">
    <property type="entry name" value="SAM-dependent_MTases_sf"/>
</dbReference>
<dbReference type="OrthoDB" id="271595at2759"/>
<sequence>MAELEVRGEEYEAQHVHSVYEEIASHFSSTRYKPWPIVEHFLKGLPDGAVGADVGCGNGKYLAVNSKVFIVGSDRSTNLVQIAKSHEPHTAIVADNLSLPHPLHSFDFAISIAVVHHLSTPARRVEAVKAILDLLLRPKSNDQPQSGGRALIYVWALEQKDSRRGWDEGHEQDVMVPWVLKGGEKVKKEKGKKRRKDDVPKPNEEERVVPVQEEKTFLRYYHLYKRGELEHDIEEAGGLVVESGYEKDNWWATAVLRGKE</sequence>
<feature type="compositionally biased region" description="Basic and acidic residues" evidence="3">
    <location>
        <begin position="196"/>
        <end position="208"/>
    </location>
</feature>
<feature type="region of interest" description="Disordered" evidence="3">
    <location>
        <begin position="186"/>
        <end position="208"/>
    </location>
</feature>
<dbReference type="SUPFAM" id="SSF53335">
    <property type="entry name" value="S-adenosyl-L-methionine-dependent methyltransferases"/>
    <property type="match status" value="1"/>
</dbReference>
<keyword evidence="2 5" id="KW-0808">Transferase</keyword>
<dbReference type="Gene3D" id="3.40.50.150">
    <property type="entry name" value="Vaccinia Virus protein VP39"/>
    <property type="match status" value="1"/>
</dbReference>
<dbReference type="InterPro" id="IPR013216">
    <property type="entry name" value="Methyltransf_11"/>
</dbReference>
<dbReference type="FunFam" id="3.40.50.150:FF:000219">
    <property type="entry name" value="tRNA (Carboxymethyluridine(34)-5-O)-methyltransferase"/>
    <property type="match status" value="1"/>
</dbReference>
<gene>
    <name evidence="5" type="ORF">K505DRAFT_417748</name>
</gene>
<dbReference type="PANTHER" id="PTHR13069">
    <property type="entry name" value="ALKYLATED DNA REPAIR PROTEIN ALKB HOMOLOG 8"/>
    <property type="match status" value="1"/>
</dbReference>
<dbReference type="GO" id="GO:0005737">
    <property type="term" value="C:cytoplasm"/>
    <property type="evidence" value="ECO:0007669"/>
    <property type="project" value="TreeGrafter"/>
</dbReference>
<evidence type="ECO:0000259" key="4">
    <source>
        <dbReference type="Pfam" id="PF08241"/>
    </source>
</evidence>
<proteinExistence type="predicted"/>
<dbReference type="GO" id="GO:0008757">
    <property type="term" value="F:S-adenosylmethionine-dependent methyltransferase activity"/>
    <property type="evidence" value="ECO:0007669"/>
    <property type="project" value="InterPro"/>
</dbReference>
<organism evidence="5 6">
    <name type="scientific">Melanomma pulvis-pyrius CBS 109.77</name>
    <dbReference type="NCBI Taxonomy" id="1314802"/>
    <lineage>
        <taxon>Eukaryota</taxon>
        <taxon>Fungi</taxon>
        <taxon>Dikarya</taxon>
        <taxon>Ascomycota</taxon>
        <taxon>Pezizomycotina</taxon>
        <taxon>Dothideomycetes</taxon>
        <taxon>Pleosporomycetidae</taxon>
        <taxon>Pleosporales</taxon>
        <taxon>Melanommataceae</taxon>
        <taxon>Melanomma</taxon>
    </lineage>
</organism>
<protein>
    <submittedName>
        <fullName evidence="5">Uracil-5--methyltransferase TRM9</fullName>
    </submittedName>
</protein>
<dbReference type="GO" id="GO:0000049">
    <property type="term" value="F:tRNA binding"/>
    <property type="evidence" value="ECO:0007669"/>
    <property type="project" value="TreeGrafter"/>
</dbReference>
<keyword evidence="1 5" id="KW-0489">Methyltransferase</keyword>
<dbReference type="CDD" id="cd02440">
    <property type="entry name" value="AdoMet_MTases"/>
    <property type="match status" value="1"/>
</dbReference>
<evidence type="ECO:0000256" key="2">
    <source>
        <dbReference type="ARBA" id="ARBA00022679"/>
    </source>
</evidence>
<dbReference type="GO" id="GO:0106335">
    <property type="term" value="F:tRNA (5-carboxymethyluridine(34)-5-O)-methyltransferase activity"/>
    <property type="evidence" value="ECO:0007669"/>
    <property type="project" value="TreeGrafter"/>
</dbReference>
<dbReference type="EMBL" id="MU001924">
    <property type="protein sequence ID" value="KAF2793518.1"/>
    <property type="molecule type" value="Genomic_DNA"/>
</dbReference>
<dbReference type="InterPro" id="IPR051422">
    <property type="entry name" value="AlkB_tRNA_MeTrf/Diox"/>
</dbReference>
<evidence type="ECO:0000313" key="5">
    <source>
        <dbReference type="EMBL" id="KAF2793518.1"/>
    </source>
</evidence>
<dbReference type="GO" id="GO:0002098">
    <property type="term" value="P:tRNA wobble uridine modification"/>
    <property type="evidence" value="ECO:0007669"/>
    <property type="project" value="TreeGrafter"/>
</dbReference>
<name>A0A6A6XAV9_9PLEO</name>
<keyword evidence="6" id="KW-1185">Reference proteome</keyword>
<evidence type="ECO:0000256" key="1">
    <source>
        <dbReference type="ARBA" id="ARBA00022603"/>
    </source>
</evidence>
<dbReference type="Proteomes" id="UP000799757">
    <property type="component" value="Unassembled WGS sequence"/>
</dbReference>
<dbReference type="GO" id="GO:0005634">
    <property type="term" value="C:nucleus"/>
    <property type="evidence" value="ECO:0007669"/>
    <property type="project" value="TreeGrafter"/>
</dbReference>